<dbReference type="CDD" id="cd06828">
    <property type="entry name" value="PLPDE_III_DapDC"/>
    <property type="match status" value="1"/>
</dbReference>
<comment type="cofactor">
    <cofactor evidence="1 5 7 8">
        <name>pyridoxal 5'-phosphate</name>
        <dbReference type="ChEBI" id="CHEBI:597326"/>
    </cofactor>
</comment>
<dbReference type="PRINTS" id="PR01179">
    <property type="entry name" value="ODADCRBXLASE"/>
</dbReference>
<evidence type="ECO:0000313" key="11">
    <source>
        <dbReference type="EMBL" id="OOS21909.1"/>
    </source>
</evidence>
<dbReference type="SUPFAM" id="SSF51419">
    <property type="entry name" value="PLP-binding barrel"/>
    <property type="match status" value="1"/>
</dbReference>
<dbReference type="InterPro" id="IPR002986">
    <property type="entry name" value="DAP_deCOOHase_LysA"/>
</dbReference>
<proteinExistence type="inferred from homology"/>
<name>A0A1T0CI09_9GAMM</name>
<dbReference type="Pfam" id="PF02784">
    <property type="entry name" value="Orn_Arg_deC_N"/>
    <property type="match status" value="1"/>
</dbReference>
<dbReference type="Proteomes" id="UP000191094">
    <property type="component" value="Unassembled WGS sequence"/>
</dbReference>
<dbReference type="GO" id="GO:0008836">
    <property type="term" value="F:diaminopimelate decarboxylase activity"/>
    <property type="evidence" value="ECO:0007669"/>
    <property type="project" value="UniProtKB-UniRule"/>
</dbReference>
<dbReference type="STRING" id="90241.B0682_04785"/>
<feature type="binding site" evidence="5">
    <location>
        <position position="400"/>
    </location>
    <ligand>
        <name>substrate</name>
    </ligand>
</feature>
<gene>
    <name evidence="5" type="primary">lysA</name>
    <name evidence="11" type="ORF">B0682_04785</name>
</gene>
<dbReference type="InterPro" id="IPR029066">
    <property type="entry name" value="PLP-binding_barrel"/>
</dbReference>
<comment type="catalytic activity">
    <reaction evidence="5 8">
        <text>meso-2,6-diaminopimelate + H(+) = L-lysine + CO2</text>
        <dbReference type="Rhea" id="RHEA:15101"/>
        <dbReference type="ChEBI" id="CHEBI:15378"/>
        <dbReference type="ChEBI" id="CHEBI:16526"/>
        <dbReference type="ChEBI" id="CHEBI:32551"/>
        <dbReference type="ChEBI" id="CHEBI:57791"/>
        <dbReference type="EC" id="4.1.1.20"/>
    </reaction>
</comment>
<evidence type="ECO:0000256" key="7">
    <source>
        <dbReference type="PIRSR" id="PIRSR600183-50"/>
    </source>
</evidence>
<protein>
    <recommendedName>
        <fullName evidence="5 6">Diaminopimelate decarboxylase</fullName>
        <shortName evidence="5">DAP decarboxylase</shortName>
        <shortName evidence="5">DAPDC</shortName>
        <ecNumber evidence="5 6">4.1.1.20</ecNumber>
    </recommendedName>
</protein>
<dbReference type="Pfam" id="PF00278">
    <property type="entry name" value="Orn_DAP_Arg_deC"/>
    <property type="match status" value="1"/>
</dbReference>
<dbReference type="InterPro" id="IPR000183">
    <property type="entry name" value="Orn/DAP/Arg_de-COase"/>
</dbReference>
<evidence type="ECO:0000256" key="1">
    <source>
        <dbReference type="ARBA" id="ARBA00001933"/>
    </source>
</evidence>
<dbReference type="SUPFAM" id="SSF50621">
    <property type="entry name" value="Alanine racemase C-terminal domain-like"/>
    <property type="match status" value="1"/>
</dbReference>
<evidence type="ECO:0000256" key="6">
    <source>
        <dbReference type="NCBIfam" id="TIGR01048"/>
    </source>
</evidence>
<feature type="binding site" evidence="5">
    <location>
        <position position="360"/>
    </location>
    <ligand>
        <name>substrate</name>
    </ligand>
</feature>
<feature type="binding site" evidence="5">
    <location>
        <position position="319"/>
    </location>
    <ligand>
        <name>substrate</name>
    </ligand>
</feature>
<dbReference type="InterPro" id="IPR022644">
    <property type="entry name" value="De-COase2_N"/>
</dbReference>
<comment type="caution">
    <text evidence="11">The sequence shown here is derived from an EMBL/GenBank/DDBJ whole genome shotgun (WGS) entry which is preliminary data.</text>
</comment>
<comment type="pathway">
    <text evidence="5 8">Amino-acid biosynthesis; L-lysine biosynthesis via DAP pathway; L-lysine from DL-2,6-diaminopimelate: step 1/1.</text>
</comment>
<evidence type="ECO:0000256" key="3">
    <source>
        <dbReference type="ARBA" id="ARBA00022898"/>
    </source>
</evidence>
<comment type="subunit">
    <text evidence="5">Homodimer.</text>
</comment>
<feature type="domain" description="Orn/DAP/Arg decarboxylase 2 N-terminal" evidence="10">
    <location>
        <begin position="72"/>
        <end position="323"/>
    </location>
</feature>
<evidence type="ECO:0000256" key="8">
    <source>
        <dbReference type="RuleBase" id="RU003738"/>
    </source>
</evidence>
<evidence type="ECO:0000256" key="2">
    <source>
        <dbReference type="ARBA" id="ARBA00022793"/>
    </source>
</evidence>
<dbReference type="Gene3D" id="3.20.20.10">
    <property type="entry name" value="Alanine racemase"/>
    <property type="match status" value="1"/>
</dbReference>
<comment type="similarity">
    <text evidence="5">Belongs to the Orn/Lys/Arg decarboxylase class-II family. LysA subfamily.</text>
</comment>
<dbReference type="NCBIfam" id="TIGR01048">
    <property type="entry name" value="lysA"/>
    <property type="match status" value="1"/>
</dbReference>
<dbReference type="UniPathway" id="UPA00034">
    <property type="reaction ID" value="UER00027"/>
</dbReference>
<feature type="domain" description="Orn/DAP/Arg decarboxylase 2 C-terminal" evidence="9">
    <location>
        <begin position="64"/>
        <end position="425"/>
    </location>
</feature>
<keyword evidence="4 5" id="KW-0456">Lyase</keyword>
<evidence type="ECO:0000256" key="4">
    <source>
        <dbReference type="ARBA" id="ARBA00023239"/>
    </source>
</evidence>
<keyword evidence="5" id="KW-0028">Amino-acid biosynthesis</keyword>
<dbReference type="GO" id="GO:0030170">
    <property type="term" value="F:pyridoxal phosphate binding"/>
    <property type="evidence" value="ECO:0007669"/>
    <property type="project" value="UniProtKB-UniRule"/>
</dbReference>
<dbReference type="InterPro" id="IPR009006">
    <property type="entry name" value="Ala_racemase/Decarboxylase_C"/>
</dbReference>
<keyword evidence="2 5" id="KW-0210">Decarboxylase</keyword>
<evidence type="ECO:0000259" key="9">
    <source>
        <dbReference type="Pfam" id="PF00278"/>
    </source>
</evidence>
<dbReference type="InterPro" id="IPR022643">
    <property type="entry name" value="De-COase2_C"/>
</dbReference>
<feature type="binding site" evidence="5">
    <location>
        <position position="427"/>
    </location>
    <ligand>
        <name>pyridoxal 5'-phosphate</name>
        <dbReference type="ChEBI" id="CHEBI:597326"/>
    </ligand>
</feature>
<feature type="binding site" evidence="5">
    <location>
        <begin position="316"/>
        <end position="319"/>
    </location>
    <ligand>
        <name>pyridoxal 5'-phosphate</name>
        <dbReference type="ChEBI" id="CHEBI:597326"/>
    </ligand>
</feature>
<organism evidence="11 12">
    <name type="scientific">Lwoffella lincolnii</name>
    <dbReference type="NCBI Taxonomy" id="90241"/>
    <lineage>
        <taxon>Bacteria</taxon>
        <taxon>Pseudomonadati</taxon>
        <taxon>Pseudomonadota</taxon>
        <taxon>Gammaproteobacteria</taxon>
        <taxon>Moraxellales</taxon>
        <taxon>Moraxellaceae</taxon>
        <taxon>Lwoffella</taxon>
    </lineage>
</organism>
<dbReference type="RefSeq" id="WP_205760106.1">
    <property type="nucleotide sequence ID" value="NZ_CP147511.1"/>
</dbReference>
<evidence type="ECO:0000256" key="5">
    <source>
        <dbReference type="HAMAP-Rule" id="MF_02120"/>
    </source>
</evidence>
<keyword evidence="5 8" id="KW-0457">Lysine biosynthesis</keyword>
<dbReference type="EC" id="4.1.1.20" evidence="5 6"/>
<feature type="binding site" evidence="5">
    <location>
        <position position="364"/>
    </location>
    <ligand>
        <name>substrate</name>
    </ligand>
</feature>
<dbReference type="HAMAP" id="MF_02120">
    <property type="entry name" value="LysA"/>
    <property type="match status" value="1"/>
</dbReference>
<keyword evidence="3 5" id="KW-0663">Pyridoxal phosphate</keyword>
<sequence length="472" mass="51044">MGCYINPHALVDCLPYLSYRPCQHLDHQSQIDHESFAFEQLASEQLYVEEVSLSDVAKKFATPCYVYSHTAIKQAYLAYANAFADLGVPAQVCYAVKANSNLAVLGVLSELGSGFDIVSVGELMRVLAAGGDASKVVYSGVGKTACDIRYALEKGIGCFNVESVSELELIDRVAGQMQVKAPISLRINPNVDAGTHPYISTGLKQNKFGIAHNQALAVYQQAQALPNLNIVGIDCHIGSQLTETEPFLHALDKLIDLIEKLNGAGIEFAHIDIGGGLGVQYIDESVDAVADFAVAVTNQLKKLLDNAKKPITLFLEPGRSIVANAGVLLTHVDVLKPSLSLDNDSKNFAIVDAAMNDLIRPALYEAEMAVIPVMLAKQSDEPISQSVPKTAWDIVGAICETGDFLAKARLLDLKEQQLLAMTGAGAYGFVMSSNYNTRPRACEVMVCGDKMQQIRARERIEDLFATESLMNV</sequence>
<reference evidence="11 12" key="1">
    <citation type="submission" date="2017-02" db="EMBL/GenBank/DDBJ databases">
        <title>Draft genome sequence of Moraxella lincolnii CCUG 9405T type strain.</title>
        <authorList>
            <person name="Salva-Serra F."/>
            <person name="Engstrom-Jakobsson H."/>
            <person name="Thorell K."/>
            <person name="Jaen-Luchoro D."/>
            <person name="Gonzales-Siles L."/>
            <person name="Karlsson R."/>
            <person name="Yazdan S."/>
            <person name="Boulund F."/>
            <person name="Johnning A."/>
            <person name="Engstrand L."/>
            <person name="Kristiansson E."/>
            <person name="Moore E."/>
        </authorList>
    </citation>
    <scope>NUCLEOTIDE SEQUENCE [LARGE SCALE GENOMIC DNA]</scope>
    <source>
        <strain evidence="11 12">CCUG 9405</strain>
    </source>
</reference>
<dbReference type="Gene3D" id="2.40.37.10">
    <property type="entry name" value="Lyase, Ornithine Decarboxylase, Chain A, domain 1"/>
    <property type="match status" value="1"/>
</dbReference>
<feature type="binding site" evidence="5">
    <location>
        <position position="276"/>
    </location>
    <ligand>
        <name>pyridoxal 5'-phosphate</name>
        <dbReference type="ChEBI" id="CHEBI:597326"/>
    </ligand>
</feature>
<dbReference type="PANTHER" id="PTHR43727:SF2">
    <property type="entry name" value="GROUP IV DECARBOXYLASE"/>
    <property type="match status" value="1"/>
</dbReference>
<evidence type="ECO:0000259" key="10">
    <source>
        <dbReference type="Pfam" id="PF02784"/>
    </source>
</evidence>
<dbReference type="GO" id="GO:0009089">
    <property type="term" value="P:lysine biosynthetic process via diaminopimelate"/>
    <property type="evidence" value="ECO:0007669"/>
    <property type="project" value="UniProtKB-UniRule"/>
</dbReference>
<dbReference type="AlphaFoldDB" id="A0A1T0CI09"/>
<feature type="binding site" evidence="5">
    <location>
        <position position="427"/>
    </location>
    <ligand>
        <name>substrate</name>
    </ligand>
</feature>
<dbReference type="PRINTS" id="PR01181">
    <property type="entry name" value="DAPDCRBXLASE"/>
</dbReference>
<dbReference type="EMBL" id="MUYT01000004">
    <property type="protein sequence ID" value="OOS21909.1"/>
    <property type="molecule type" value="Genomic_DNA"/>
</dbReference>
<dbReference type="PROSITE" id="PS00878">
    <property type="entry name" value="ODR_DC_2_1"/>
    <property type="match status" value="1"/>
</dbReference>
<comment type="function">
    <text evidence="5">Specifically catalyzes the decarboxylation of meso-diaminopimelate (meso-DAP) to L-lysine.</text>
</comment>
<dbReference type="InterPro" id="IPR022653">
    <property type="entry name" value="De-COase2_pyr-phos_BS"/>
</dbReference>
<keyword evidence="12" id="KW-1185">Reference proteome</keyword>
<feature type="active site" description="Proton donor" evidence="7">
    <location>
        <position position="399"/>
    </location>
</feature>
<dbReference type="FunFam" id="3.20.20.10:FF:000003">
    <property type="entry name" value="Diaminopimelate decarboxylase"/>
    <property type="match status" value="1"/>
</dbReference>
<feature type="modified residue" description="N6-(pyridoxal phosphate)lysine" evidence="5 7">
    <location>
        <position position="97"/>
    </location>
</feature>
<dbReference type="PANTHER" id="PTHR43727">
    <property type="entry name" value="DIAMINOPIMELATE DECARBOXYLASE"/>
    <property type="match status" value="1"/>
</dbReference>
<accession>A0A1T0CI09</accession>
<evidence type="ECO:0000313" key="12">
    <source>
        <dbReference type="Proteomes" id="UP000191094"/>
    </source>
</evidence>